<organism evidence="2 3">
    <name type="scientific">Iphiclides podalirius</name>
    <name type="common">scarce swallowtail</name>
    <dbReference type="NCBI Taxonomy" id="110791"/>
    <lineage>
        <taxon>Eukaryota</taxon>
        <taxon>Metazoa</taxon>
        <taxon>Ecdysozoa</taxon>
        <taxon>Arthropoda</taxon>
        <taxon>Hexapoda</taxon>
        <taxon>Insecta</taxon>
        <taxon>Pterygota</taxon>
        <taxon>Neoptera</taxon>
        <taxon>Endopterygota</taxon>
        <taxon>Lepidoptera</taxon>
        <taxon>Glossata</taxon>
        <taxon>Ditrysia</taxon>
        <taxon>Papilionoidea</taxon>
        <taxon>Papilionidae</taxon>
        <taxon>Papilioninae</taxon>
        <taxon>Iphiclides</taxon>
    </lineage>
</organism>
<evidence type="ECO:0008006" key="4">
    <source>
        <dbReference type="Google" id="ProtNLM"/>
    </source>
</evidence>
<dbReference type="PANTHER" id="PTHR13520">
    <property type="entry name" value="RAD50-INTERACTING PROTEIN 1 RINT-1"/>
    <property type="match status" value="1"/>
</dbReference>
<gene>
    <name evidence="2" type="ORF">IPOD504_LOCUS1241</name>
</gene>
<dbReference type="Pfam" id="PF04437">
    <property type="entry name" value="RINT1_TIP1"/>
    <property type="match status" value="1"/>
</dbReference>
<dbReference type="EMBL" id="OW152822">
    <property type="protein sequence ID" value="CAH2037618.1"/>
    <property type="molecule type" value="Genomic_DNA"/>
</dbReference>
<feature type="coiled-coil region" evidence="1">
    <location>
        <begin position="64"/>
        <end position="94"/>
    </location>
</feature>
<evidence type="ECO:0000313" key="3">
    <source>
        <dbReference type="Proteomes" id="UP000837857"/>
    </source>
</evidence>
<dbReference type="PROSITE" id="PS51386">
    <property type="entry name" value="RINT1_TIP20"/>
    <property type="match status" value="1"/>
</dbReference>
<dbReference type="InterPro" id="IPR007528">
    <property type="entry name" value="RINT1_Tip20"/>
</dbReference>
<proteinExistence type="predicted"/>
<accession>A0ABN8HVY2</accession>
<sequence>MRSTLSEEEKNEIIKDLNIKIGDNILNLAGAYDIEVHLAQKKEHLQSCLHIANDKVPTQLSTAIKKAEKNSKQIQNLKTKSEQLKEKVEDFIKRSEPLKIELDKRFSAISRLEGVLLYLKTFEKIDELCRQMKQCSDDEQLVQLYGELKAICSKNHKRHQAAYIKEYTHYWHNVLKDNLTKHYEDVLKALKWPFSSSENSTPAKEVLMKFTNITRYLFLIQEPEDIVSSNSLEDYSLEQNVSLPVRILLRPIKKRFMFHFTGSRQTARIDRPEWFLTQTLNWIKHNRTFIHDHVQPVADKLDVKGANTVDEFNNGVVSLAAERLHTVLGLYVSQGARGEVADADAAFAHAVDETLGFHRELVAVVGRECGEVVSVLTKAENLVRWLAVEKKYALLKMDEALGSEQWCEPVVSGVGVAVGDVLWVPRAADWFVALLKTIEDRYATLPQPGHRLQFLELQLELVEEWRVRLTQLMGAAMDALQPETFLTSSGPQPLTAVINAAHYTRAVLLQWAHSLHYLQLHFYRRQFDNFTHRQHKDEETEMASSTGESDDYEYASKTVMTEMRNCTRTCPGP</sequence>
<reference evidence="2" key="1">
    <citation type="submission" date="2022-03" db="EMBL/GenBank/DDBJ databases">
        <authorList>
            <person name="Martin H S."/>
        </authorList>
    </citation>
    <scope>NUCLEOTIDE SEQUENCE</scope>
</reference>
<keyword evidence="1" id="KW-0175">Coiled coil</keyword>
<dbReference type="Proteomes" id="UP000837857">
    <property type="component" value="Chromosome 10"/>
</dbReference>
<evidence type="ECO:0000313" key="2">
    <source>
        <dbReference type="EMBL" id="CAH2037618.1"/>
    </source>
</evidence>
<feature type="non-terminal residue" evidence="2">
    <location>
        <position position="1"/>
    </location>
</feature>
<keyword evidence="3" id="KW-1185">Reference proteome</keyword>
<dbReference type="PANTHER" id="PTHR13520:SF0">
    <property type="entry name" value="RAD50-INTERACTING PROTEIN 1"/>
    <property type="match status" value="1"/>
</dbReference>
<name>A0ABN8HVY2_9NEOP</name>
<protein>
    <recommendedName>
        <fullName evidence="4">RAD50-interacting protein 1</fullName>
    </recommendedName>
</protein>
<evidence type="ECO:0000256" key="1">
    <source>
        <dbReference type="SAM" id="Coils"/>
    </source>
</evidence>